<dbReference type="SUPFAM" id="SSF52058">
    <property type="entry name" value="L domain-like"/>
    <property type="match status" value="1"/>
</dbReference>
<dbReference type="InterPro" id="IPR002088">
    <property type="entry name" value="Prenyl_trans_a"/>
</dbReference>
<dbReference type="SUPFAM" id="SSF48439">
    <property type="entry name" value="Protein prenylyltransferase"/>
    <property type="match status" value="1"/>
</dbReference>
<gene>
    <name evidence="7" type="ORF">PIB30_003630</name>
</gene>
<keyword evidence="2 6" id="KW-0637">Prenyltransferase</keyword>
<evidence type="ECO:0000313" key="8">
    <source>
        <dbReference type="Proteomes" id="UP001341840"/>
    </source>
</evidence>
<dbReference type="PROSITE" id="PS51450">
    <property type="entry name" value="LRR"/>
    <property type="match status" value="2"/>
</dbReference>
<dbReference type="PANTHER" id="PTHR11129">
    <property type="entry name" value="PROTEIN FARNESYLTRANSFERASE ALPHA SUBUNIT/RAB GERANYLGERANYL TRANSFERASE ALPHA SUBUNIT"/>
    <property type="match status" value="1"/>
</dbReference>
<protein>
    <recommendedName>
        <fullName evidence="6">Geranylgeranyl transferase type-2 subunit alpha</fullName>
        <ecNumber evidence="6">2.5.1.60</ecNumber>
    </recommendedName>
    <alternativeName>
        <fullName evidence="6">Geranylgeranyl transferase type II subunit alpha</fullName>
    </alternativeName>
</protein>
<evidence type="ECO:0000313" key="7">
    <source>
        <dbReference type="EMBL" id="MED6203892.1"/>
    </source>
</evidence>
<proteinExistence type="inferred from homology"/>
<dbReference type="EC" id="2.5.1.60" evidence="6"/>
<accession>A0ABU6Y074</accession>
<keyword evidence="4" id="KW-0677">Repeat</keyword>
<dbReference type="Pfam" id="PF01239">
    <property type="entry name" value="PPTA"/>
    <property type="match status" value="4"/>
</dbReference>
<evidence type="ECO:0000256" key="6">
    <source>
        <dbReference type="RuleBase" id="RU367120"/>
    </source>
</evidence>
<dbReference type="InterPro" id="IPR032675">
    <property type="entry name" value="LRR_dom_sf"/>
</dbReference>
<evidence type="ECO:0000256" key="3">
    <source>
        <dbReference type="ARBA" id="ARBA00022679"/>
    </source>
</evidence>
<comment type="catalytic activity">
    <reaction evidence="5 6">
        <text>geranylgeranyl diphosphate + L-cysteinyl-[protein] = S-geranylgeranyl-L-cysteinyl-[protein] + diphosphate</text>
        <dbReference type="Rhea" id="RHEA:21240"/>
        <dbReference type="Rhea" id="RHEA-COMP:10131"/>
        <dbReference type="Rhea" id="RHEA-COMP:11537"/>
        <dbReference type="ChEBI" id="CHEBI:29950"/>
        <dbReference type="ChEBI" id="CHEBI:33019"/>
        <dbReference type="ChEBI" id="CHEBI:57533"/>
        <dbReference type="ChEBI" id="CHEBI:86021"/>
        <dbReference type="EC" id="2.5.1.60"/>
    </reaction>
</comment>
<keyword evidence="8" id="KW-1185">Reference proteome</keyword>
<comment type="caution">
    <text evidence="7">The sequence shown here is derived from an EMBL/GenBank/DDBJ whole genome shotgun (WGS) entry which is preliminary data.</text>
</comment>
<dbReference type="PROSITE" id="PS51147">
    <property type="entry name" value="PFTA"/>
    <property type="match status" value="5"/>
</dbReference>
<name>A0ABU6Y074_9FABA</name>
<comment type="similarity">
    <text evidence="1 6">Belongs to the protein prenyltransferase subunit alpha family.</text>
</comment>
<dbReference type="Gene3D" id="3.80.10.10">
    <property type="entry name" value="Ribonuclease Inhibitor"/>
    <property type="match status" value="1"/>
</dbReference>
<comment type="function">
    <text evidence="6">Catalyzes the transfer of a geranyl-geranyl moiety from geranyl-geranyl pyrophosphate to cysteines occuring in specific C-terminal amino acid sequences.</text>
</comment>
<dbReference type="Gene3D" id="1.25.40.120">
    <property type="entry name" value="Protein prenylyltransferase"/>
    <property type="match status" value="1"/>
</dbReference>
<organism evidence="7 8">
    <name type="scientific">Stylosanthes scabra</name>
    <dbReference type="NCBI Taxonomy" id="79078"/>
    <lineage>
        <taxon>Eukaryota</taxon>
        <taxon>Viridiplantae</taxon>
        <taxon>Streptophyta</taxon>
        <taxon>Embryophyta</taxon>
        <taxon>Tracheophyta</taxon>
        <taxon>Spermatophyta</taxon>
        <taxon>Magnoliopsida</taxon>
        <taxon>eudicotyledons</taxon>
        <taxon>Gunneridae</taxon>
        <taxon>Pentapetalae</taxon>
        <taxon>rosids</taxon>
        <taxon>fabids</taxon>
        <taxon>Fabales</taxon>
        <taxon>Fabaceae</taxon>
        <taxon>Papilionoideae</taxon>
        <taxon>50 kb inversion clade</taxon>
        <taxon>dalbergioids sensu lato</taxon>
        <taxon>Dalbergieae</taxon>
        <taxon>Pterocarpus clade</taxon>
        <taxon>Stylosanthes</taxon>
    </lineage>
</organism>
<keyword evidence="3 6" id="KW-0808">Transferase</keyword>
<dbReference type="Proteomes" id="UP001341840">
    <property type="component" value="Unassembled WGS sequence"/>
</dbReference>
<evidence type="ECO:0000256" key="4">
    <source>
        <dbReference type="ARBA" id="ARBA00022737"/>
    </source>
</evidence>
<evidence type="ECO:0000256" key="2">
    <source>
        <dbReference type="ARBA" id="ARBA00022602"/>
    </source>
</evidence>
<sequence length="900" mass="101777">METTQTRLNFKLSGLSKLLSFRPHHLLPPRRSPSQLAFFRLGSVLRVVCLVAVPNQLILRPPSLSSSVALFLPHLCALVQSGTGPLTGPSHLKDRKCIQTDKNRIKPAEVKRRCEHHSRTAVPPPSPVACECEHLTSLASFRHASPVASLRQSPSRASSCLGQSPSSASHLRLPPCRASAIHRLRGSTCQSRRVVVWKRKMHGRPRNALKEEDTAALSAKAEKLRLLQSHFLANHHDRIYTKEALEENAKLLENNPEWHTAWNYRKLAVESFLSDSHSDPETVKSVLDEELRVVENALRKNFKSYGAWHHRKWVLSKGHSSIDKELRLLAAFQKADARNFHAWNYRRFVTTLMKIPDEEELKYTEEVIGANFSNYSAWHNRSILLSNLLKRKAEGYFPKEIVLEGEFELVHNAIFTDPDDQSGWFYHLWLIDQMVKIDAPLLVSSWPSHGLIITLQGNNCLHGSGLSVLNSTLANTGTLPIILYFSQAVEGIDSSTVNVKSELLNGDLVWKPLSTNNSNNAQVWVAFLNIGNLDIQLSKTYVVEINLGHSKGIVSSSGYDYGHASRVTFELCIQSAYTESVEQQDGKSNSWKDDDFQKFEHLQESEPMCSADQVTSEIDHIPTTSGRCEEAIVNEISQFRDLLSEIDCKIGKLTLARLLTALDSLPSPCANNMVHTEEILQLYDDLMRLDPTHYLYYKDERSLVLLRQITSSRETLLPYCYYKKDATEAVAGYVCLRLQNLSLSRMGSIENLLWVQMLDLSHNQLRSIEGLEAMQLLSCLNLSHNKLGSFTALGPLRLIKSLKVLNISYNEIGSHTIDTRRYLCSSPLSHTEEFAWDQFETLTDSIRISAATFWEPFLIFQGMNLTELDIKGNAVADENFRSFLVKVLPTLKWLDEEDLS</sequence>
<evidence type="ECO:0000256" key="5">
    <source>
        <dbReference type="ARBA" id="ARBA00047658"/>
    </source>
</evidence>
<dbReference type="PANTHER" id="PTHR11129:SF2">
    <property type="entry name" value="GERANYLGERANYL TRANSFERASE TYPE-2 SUBUNIT ALPHA"/>
    <property type="match status" value="1"/>
</dbReference>
<evidence type="ECO:0000256" key="1">
    <source>
        <dbReference type="ARBA" id="ARBA00006734"/>
    </source>
</evidence>
<dbReference type="InterPro" id="IPR001611">
    <property type="entry name" value="Leu-rich_rpt"/>
</dbReference>
<reference evidence="7 8" key="1">
    <citation type="journal article" date="2023" name="Plants (Basel)">
        <title>Bridging the Gap: Combining Genomics and Transcriptomics Approaches to Understand Stylosanthes scabra, an Orphan Legume from the Brazilian Caatinga.</title>
        <authorList>
            <person name="Ferreira-Neto J.R.C."/>
            <person name="da Silva M.D."/>
            <person name="Binneck E."/>
            <person name="de Melo N.F."/>
            <person name="da Silva R.H."/>
            <person name="de Melo A.L.T.M."/>
            <person name="Pandolfi V."/>
            <person name="Bustamante F.O."/>
            <person name="Brasileiro-Vidal A.C."/>
            <person name="Benko-Iseppon A.M."/>
        </authorList>
    </citation>
    <scope>NUCLEOTIDE SEQUENCE [LARGE SCALE GENOMIC DNA]</scope>
    <source>
        <tissue evidence="7">Leaves</tissue>
    </source>
</reference>
<dbReference type="EMBL" id="JASCZI010241662">
    <property type="protein sequence ID" value="MED6203892.1"/>
    <property type="molecule type" value="Genomic_DNA"/>
</dbReference>